<keyword evidence="5" id="KW-0470">Melanin biosynthesis</keyword>
<feature type="compositionally biased region" description="Basic and acidic residues" evidence="8">
    <location>
        <begin position="90"/>
        <end position="108"/>
    </location>
</feature>
<dbReference type="InterPro" id="IPR002227">
    <property type="entry name" value="Tyrosinase_Cu-bd"/>
</dbReference>
<dbReference type="GO" id="GO:0042438">
    <property type="term" value="P:melanin biosynthetic process"/>
    <property type="evidence" value="ECO:0007669"/>
    <property type="project" value="UniProtKB-KW"/>
</dbReference>
<dbReference type="PROSITE" id="PS00497">
    <property type="entry name" value="TYROSINASE_1"/>
    <property type="match status" value="1"/>
</dbReference>
<evidence type="ECO:0000256" key="6">
    <source>
        <dbReference type="ARBA" id="ARBA00048233"/>
    </source>
</evidence>
<feature type="domain" description="Tyrosinase copper-binding" evidence="10">
    <location>
        <begin position="344"/>
        <end position="355"/>
    </location>
</feature>
<organism evidence="11 12">
    <name type="scientific">Pisolithus tinctorius Marx 270</name>
    <dbReference type="NCBI Taxonomy" id="870435"/>
    <lineage>
        <taxon>Eukaryota</taxon>
        <taxon>Fungi</taxon>
        <taxon>Dikarya</taxon>
        <taxon>Basidiomycota</taxon>
        <taxon>Agaricomycotina</taxon>
        <taxon>Agaricomycetes</taxon>
        <taxon>Agaricomycetidae</taxon>
        <taxon>Boletales</taxon>
        <taxon>Sclerodermatineae</taxon>
        <taxon>Pisolithaceae</taxon>
        <taxon>Pisolithus</taxon>
    </lineage>
</organism>
<evidence type="ECO:0000259" key="10">
    <source>
        <dbReference type="PROSITE" id="PS00498"/>
    </source>
</evidence>
<dbReference type="PRINTS" id="PR00092">
    <property type="entry name" value="TYROSINASE"/>
</dbReference>
<evidence type="ECO:0000256" key="3">
    <source>
        <dbReference type="ARBA" id="ARBA00022723"/>
    </source>
</evidence>
<dbReference type="GO" id="GO:0004503">
    <property type="term" value="F:tyrosinase activity"/>
    <property type="evidence" value="ECO:0007669"/>
    <property type="project" value="UniProtKB-EC"/>
</dbReference>
<evidence type="ECO:0000256" key="5">
    <source>
        <dbReference type="ARBA" id="ARBA00023101"/>
    </source>
</evidence>
<evidence type="ECO:0000313" key="11">
    <source>
        <dbReference type="EMBL" id="KIO07089.1"/>
    </source>
</evidence>
<evidence type="ECO:0000259" key="9">
    <source>
        <dbReference type="PROSITE" id="PS00497"/>
    </source>
</evidence>
<dbReference type="EMBL" id="KN831961">
    <property type="protein sequence ID" value="KIO07089.1"/>
    <property type="molecule type" value="Genomic_DNA"/>
</dbReference>
<dbReference type="InParanoid" id="A0A0C3PGK8"/>
<accession>A0A0C3PGK8</accession>
<dbReference type="InterPro" id="IPR050316">
    <property type="entry name" value="Tyrosinase/Hemocyanin"/>
</dbReference>
<dbReference type="Proteomes" id="UP000054217">
    <property type="component" value="Unassembled WGS sequence"/>
</dbReference>
<dbReference type="SUPFAM" id="SSF48056">
    <property type="entry name" value="Di-copper centre-containing domain"/>
    <property type="match status" value="1"/>
</dbReference>
<evidence type="ECO:0000256" key="7">
    <source>
        <dbReference type="ARBA" id="ARBA00048881"/>
    </source>
</evidence>
<reference evidence="11 12" key="1">
    <citation type="submission" date="2014-04" db="EMBL/GenBank/DDBJ databases">
        <authorList>
            <consortium name="DOE Joint Genome Institute"/>
            <person name="Kuo A."/>
            <person name="Kohler A."/>
            <person name="Costa M.D."/>
            <person name="Nagy L.G."/>
            <person name="Floudas D."/>
            <person name="Copeland A."/>
            <person name="Barry K.W."/>
            <person name="Cichocki N."/>
            <person name="Veneault-Fourrey C."/>
            <person name="LaButti K."/>
            <person name="Lindquist E.A."/>
            <person name="Lipzen A."/>
            <person name="Lundell T."/>
            <person name="Morin E."/>
            <person name="Murat C."/>
            <person name="Sun H."/>
            <person name="Tunlid A."/>
            <person name="Henrissat B."/>
            <person name="Grigoriev I.V."/>
            <person name="Hibbett D.S."/>
            <person name="Martin F."/>
            <person name="Nordberg H.P."/>
            <person name="Cantor M.N."/>
            <person name="Hua S.X."/>
        </authorList>
    </citation>
    <scope>NUCLEOTIDE SEQUENCE [LARGE SCALE GENOMIC DNA]</scope>
    <source>
        <strain evidence="11 12">Marx 270</strain>
    </source>
</reference>
<dbReference type="PANTHER" id="PTHR11474:SF76">
    <property type="entry name" value="SHKT DOMAIN-CONTAINING PROTEIN"/>
    <property type="match status" value="1"/>
</dbReference>
<sequence length="683" mass="76699">MATTSHTQGTAPYYYPIVGRKSTGGVYDRIPIEDMQKHHPKQFTLFVLSYAAVQGVPNPSVGTVFPGVELPATSYMEIAGIHGKPYQEYAGDRKTPEEKASDYNANDRKDTLPIPSRFGGYCNHGSVSFTTWHRPYMLLIEQAVGDVADRIAAEIERTNIGERGKWIREVKKLRFPYWDWADPRVAQEGLPPVLYEDQLEVTVAGGKKTTVQNPFSYYTYQGGIPSDFTDLENSTTRQTAYYSKWTRTYRHPPNTPEGGSDINALQQALKAQAVNIRTKVGLLFTFSDGEDPALAYDEFSNSVNESRRETDYRNVGSLEAVHGIIHGTIGGNGHMSDPDYAAFDPIFFFHHSNVDRILALWEWCYRDYWMGDGYVKDDVAYPWTQQRGTYAQVYNEQILPTGARGALYPFRNEKGEYWTSEQTRFLDADSYPKYYSYQEFLGVKVDQKATDDERHAARARIAKFYGFDPQTSVKGRNKGDWSHVTVPKAKDRGLSEILKEIPNFRVFIVLVRLPEHAFNRSYSFELYHDRGSAPQLVGIVTVFARPDHSPCKACAQRRESGSIVRGIIPLPFSLVNDIIVNSGIDRTKATVDTTAADITKNLSGKLLDMTGKVLASAQGGTEAAAVPKEKKASSDVVPVEVTLYTSAVAEKVDDEGHPVYLFDWQPHNALFPNGWKAETKEAL</sequence>
<comment type="catalytic activity">
    <reaction evidence="7">
        <text>L-tyrosine + O2 = L-dopaquinone + H2O</text>
        <dbReference type="Rhea" id="RHEA:18117"/>
        <dbReference type="ChEBI" id="CHEBI:15377"/>
        <dbReference type="ChEBI" id="CHEBI:15379"/>
        <dbReference type="ChEBI" id="CHEBI:57924"/>
        <dbReference type="ChEBI" id="CHEBI:58315"/>
        <dbReference type="EC" id="1.14.18.1"/>
    </reaction>
</comment>
<protein>
    <recommendedName>
        <fullName evidence="2">tyrosinase</fullName>
        <ecNumber evidence="2">1.14.18.1</ecNumber>
    </recommendedName>
</protein>
<dbReference type="InterPro" id="IPR008922">
    <property type="entry name" value="Di-copper_centre_dom_sf"/>
</dbReference>
<dbReference type="HOGENOM" id="CLU_013691_3_2_1"/>
<dbReference type="PANTHER" id="PTHR11474">
    <property type="entry name" value="TYROSINASE FAMILY MEMBER"/>
    <property type="match status" value="1"/>
</dbReference>
<evidence type="ECO:0000256" key="4">
    <source>
        <dbReference type="ARBA" id="ARBA00023008"/>
    </source>
</evidence>
<feature type="region of interest" description="Disordered" evidence="8">
    <location>
        <begin position="87"/>
        <end position="108"/>
    </location>
</feature>
<feature type="domain" description="Tyrosinase copper-binding" evidence="9">
    <location>
        <begin position="124"/>
        <end position="141"/>
    </location>
</feature>
<dbReference type="EC" id="1.14.18.1" evidence="2"/>
<keyword evidence="12" id="KW-1185">Reference proteome</keyword>
<comment type="catalytic activity">
    <reaction evidence="6">
        <text>2 L-dopa + O2 = 2 L-dopaquinone + 2 H2O</text>
        <dbReference type="Rhea" id="RHEA:34287"/>
        <dbReference type="ChEBI" id="CHEBI:15377"/>
        <dbReference type="ChEBI" id="CHEBI:15379"/>
        <dbReference type="ChEBI" id="CHEBI:57504"/>
        <dbReference type="ChEBI" id="CHEBI:57924"/>
        <dbReference type="EC" id="1.14.18.1"/>
    </reaction>
</comment>
<dbReference type="STRING" id="870435.A0A0C3PGK8"/>
<dbReference type="PROSITE" id="PS00498">
    <property type="entry name" value="TYROSINASE_2"/>
    <property type="match status" value="1"/>
</dbReference>
<keyword evidence="4" id="KW-0186">Copper</keyword>
<dbReference type="Pfam" id="PF00264">
    <property type="entry name" value="Tyrosinase"/>
    <property type="match status" value="1"/>
</dbReference>
<evidence type="ECO:0000256" key="1">
    <source>
        <dbReference type="ARBA" id="ARBA00009928"/>
    </source>
</evidence>
<comment type="similarity">
    <text evidence="1">Belongs to the tyrosinase family.</text>
</comment>
<evidence type="ECO:0000256" key="8">
    <source>
        <dbReference type="SAM" id="MobiDB-lite"/>
    </source>
</evidence>
<proteinExistence type="inferred from homology"/>
<keyword evidence="3" id="KW-0479">Metal-binding</keyword>
<dbReference type="Gene3D" id="1.10.1280.10">
    <property type="entry name" value="Di-copper center containing domain from catechol oxidase"/>
    <property type="match status" value="1"/>
</dbReference>
<evidence type="ECO:0000313" key="12">
    <source>
        <dbReference type="Proteomes" id="UP000054217"/>
    </source>
</evidence>
<evidence type="ECO:0000256" key="2">
    <source>
        <dbReference type="ARBA" id="ARBA00011906"/>
    </source>
</evidence>
<reference evidence="12" key="2">
    <citation type="submission" date="2015-01" db="EMBL/GenBank/DDBJ databases">
        <title>Evolutionary Origins and Diversification of the Mycorrhizal Mutualists.</title>
        <authorList>
            <consortium name="DOE Joint Genome Institute"/>
            <consortium name="Mycorrhizal Genomics Consortium"/>
            <person name="Kohler A."/>
            <person name="Kuo A."/>
            <person name="Nagy L.G."/>
            <person name="Floudas D."/>
            <person name="Copeland A."/>
            <person name="Barry K.W."/>
            <person name="Cichocki N."/>
            <person name="Veneault-Fourrey C."/>
            <person name="LaButti K."/>
            <person name="Lindquist E.A."/>
            <person name="Lipzen A."/>
            <person name="Lundell T."/>
            <person name="Morin E."/>
            <person name="Murat C."/>
            <person name="Riley R."/>
            <person name="Ohm R."/>
            <person name="Sun H."/>
            <person name="Tunlid A."/>
            <person name="Henrissat B."/>
            <person name="Grigoriev I.V."/>
            <person name="Hibbett D.S."/>
            <person name="Martin F."/>
        </authorList>
    </citation>
    <scope>NUCLEOTIDE SEQUENCE [LARGE SCALE GENOMIC DNA]</scope>
    <source>
        <strain evidence="12">Marx 270</strain>
    </source>
</reference>
<name>A0A0C3PGK8_PISTI</name>
<dbReference type="GO" id="GO:0046872">
    <property type="term" value="F:metal ion binding"/>
    <property type="evidence" value="ECO:0007669"/>
    <property type="project" value="UniProtKB-KW"/>
</dbReference>
<dbReference type="AlphaFoldDB" id="A0A0C3PGK8"/>
<gene>
    <name evidence="11" type="ORF">M404DRAFT_428335</name>
</gene>
<dbReference type="OrthoDB" id="6132182at2759"/>